<reference evidence="10 11" key="1">
    <citation type="submission" date="2022-04" db="EMBL/GenBank/DDBJ databases">
        <title>Human microbiome associated bacterial genomes.</title>
        <authorList>
            <person name="Sandstrom S."/>
            <person name="Salamzade R."/>
            <person name="Kalan L.R."/>
        </authorList>
    </citation>
    <scope>NUCLEOTIDE SEQUENCE [LARGE SCALE GENOMIC DNA]</scope>
    <source>
        <strain evidence="11">p3-SID1799</strain>
    </source>
</reference>
<feature type="domain" description="Fido" evidence="9">
    <location>
        <begin position="10"/>
        <end position="151"/>
    </location>
</feature>
<dbReference type="EC" id="2.7.7.108" evidence="5"/>
<evidence type="ECO:0000259" key="9">
    <source>
        <dbReference type="PROSITE" id="PS51459"/>
    </source>
</evidence>
<sequence>MRTEPIPERLDLDYLRSVHRRLFSPVLEWAGELRRLGDEVKAEGTSFAYARSQFFERGLTDVFGQLEREDYLRGLPADEFASKLADRWGYLTMTHPFRDGNTRTQSIYVHQVAERAGHPILWSGMDVETLRDLRLRAAAGREGPLAEYLRAHLGEPGVEDSPLALSSRELRAATFPNAPGAWAARTEELERPRGSTPRLGRSGDLER</sequence>
<name>A0ABT2HXL0_9MICO</name>
<dbReference type="Gene3D" id="1.10.3290.10">
    <property type="entry name" value="Fido-like domain"/>
    <property type="match status" value="1"/>
</dbReference>
<proteinExistence type="predicted"/>
<evidence type="ECO:0000256" key="1">
    <source>
        <dbReference type="ARBA" id="ARBA00022679"/>
    </source>
</evidence>
<gene>
    <name evidence="10" type="ORF">M3D15_06825</name>
</gene>
<accession>A0ABT2HXL0</accession>
<evidence type="ECO:0000256" key="6">
    <source>
        <dbReference type="ARBA" id="ARBA00047939"/>
    </source>
</evidence>
<keyword evidence="4" id="KW-0067">ATP-binding</keyword>
<dbReference type="InterPro" id="IPR003812">
    <property type="entry name" value="Fido"/>
</dbReference>
<dbReference type="InterPro" id="IPR036597">
    <property type="entry name" value="Fido-like_dom_sf"/>
</dbReference>
<comment type="catalytic activity">
    <reaction evidence="6">
        <text>L-threonyl-[protein] + ATP = 3-O-(5'-adenylyl)-L-threonyl-[protein] + diphosphate</text>
        <dbReference type="Rhea" id="RHEA:54292"/>
        <dbReference type="Rhea" id="RHEA-COMP:11060"/>
        <dbReference type="Rhea" id="RHEA-COMP:13847"/>
        <dbReference type="ChEBI" id="CHEBI:30013"/>
        <dbReference type="ChEBI" id="CHEBI:30616"/>
        <dbReference type="ChEBI" id="CHEBI:33019"/>
        <dbReference type="ChEBI" id="CHEBI:138113"/>
        <dbReference type="EC" id="2.7.7.108"/>
    </reaction>
</comment>
<evidence type="ECO:0000256" key="4">
    <source>
        <dbReference type="ARBA" id="ARBA00022840"/>
    </source>
</evidence>
<evidence type="ECO:0000256" key="2">
    <source>
        <dbReference type="ARBA" id="ARBA00022695"/>
    </source>
</evidence>
<dbReference type="PROSITE" id="PS51459">
    <property type="entry name" value="FIDO"/>
    <property type="match status" value="1"/>
</dbReference>
<keyword evidence="1" id="KW-0808">Transferase</keyword>
<organism evidence="10 11">
    <name type="scientific">Pseudoclavibacter albus</name>
    <dbReference type="NCBI Taxonomy" id="272241"/>
    <lineage>
        <taxon>Bacteria</taxon>
        <taxon>Bacillati</taxon>
        <taxon>Actinomycetota</taxon>
        <taxon>Actinomycetes</taxon>
        <taxon>Micrococcales</taxon>
        <taxon>Microbacteriaceae</taxon>
        <taxon>Pseudoclavibacter</taxon>
    </lineage>
</organism>
<dbReference type="Pfam" id="PF02661">
    <property type="entry name" value="Fic"/>
    <property type="match status" value="1"/>
</dbReference>
<evidence type="ECO:0000256" key="5">
    <source>
        <dbReference type="ARBA" id="ARBA00034531"/>
    </source>
</evidence>
<comment type="caution">
    <text evidence="10">The sequence shown here is derived from an EMBL/GenBank/DDBJ whole genome shotgun (WGS) entry which is preliminary data.</text>
</comment>
<dbReference type="RefSeq" id="WP_260104316.1">
    <property type="nucleotide sequence ID" value="NZ_JALXSQ010000024.1"/>
</dbReference>
<evidence type="ECO:0000256" key="8">
    <source>
        <dbReference type="SAM" id="MobiDB-lite"/>
    </source>
</evidence>
<dbReference type="SUPFAM" id="SSF140931">
    <property type="entry name" value="Fic-like"/>
    <property type="match status" value="1"/>
</dbReference>
<evidence type="ECO:0000313" key="10">
    <source>
        <dbReference type="EMBL" id="MCT2043044.1"/>
    </source>
</evidence>
<dbReference type="EMBL" id="JALXSQ010000024">
    <property type="protein sequence ID" value="MCT2043044.1"/>
    <property type="molecule type" value="Genomic_DNA"/>
</dbReference>
<keyword evidence="3" id="KW-0547">Nucleotide-binding</keyword>
<keyword evidence="11" id="KW-1185">Reference proteome</keyword>
<evidence type="ECO:0000256" key="7">
    <source>
        <dbReference type="ARBA" id="ARBA00048696"/>
    </source>
</evidence>
<dbReference type="PANTHER" id="PTHR39560:SF1">
    <property type="entry name" value="PROTEIN ADENYLYLTRANSFERASE FIC-RELATED"/>
    <property type="match status" value="1"/>
</dbReference>
<dbReference type="Proteomes" id="UP001525379">
    <property type="component" value="Unassembled WGS sequence"/>
</dbReference>
<comment type="catalytic activity">
    <reaction evidence="7">
        <text>L-tyrosyl-[protein] + ATP = O-(5'-adenylyl)-L-tyrosyl-[protein] + diphosphate</text>
        <dbReference type="Rhea" id="RHEA:54288"/>
        <dbReference type="Rhea" id="RHEA-COMP:10136"/>
        <dbReference type="Rhea" id="RHEA-COMP:13846"/>
        <dbReference type="ChEBI" id="CHEBI:30616"/>
        <dbReference type="ChEBI" id="CHEBI:33019"/>
        <dbReference type="ChEBI" id="CHEBI:46858"/>
        <dbReference type="ChEBI" id="CHEBI:83624"/>
        <dbReference type="EC" id="2.7.7.108"/>
    </reaction>
</comment>
<evidence type="ECO:0000256" key="3">
    <source>
        <dbReference type="ARBA" id="ARBA00022741"/>
    </source>
</evidence>
<keyword evidence="2" id="KW-0548">Nucleotidyltransferase</keyword>
<dbReference type="PANTHER" id="PTHR39560">
    <property type="entry name" value="PROTEIN ADENYLYLTRANSFERASE FIC-RELATED"/>
    <property type="match status" value="1"/>
</dbReference>
<evidence type="ECO:0000313" key="11">
    <source>
        <dbReference type="Proteomes" id="UP001525379"/>
    </source>
</evidence>
<feature type="region of interest" description="Disordered" evidence="8">
    <location>
        <begin position="176"/>
        <end position="207"/>
    </location>
</feature>
<protein>
    <recommendedName>
        <fullName evidence="5">protein adenylyltransferase</fullName>
        <ecNumber evidence="5">2.7.7.108</ecNumber>
    </recommendedName>
</protein>